<organism evidence="2 3">
    <name type="scientific">Pseudoprimorskyibacter insulae</name>
    <dbReference type="NCBI Taxonomy" id="1695997"/>
    <lineage>
        <taxon>Bacteria</taxon>
        <taxon>Pseudomonadati</taxon>
        <taxon>Pseudomonadota</taxon>
        <taxon>Alphaproteobacteria</taxon>
        <taxon>Rhodobacterales</taxon>
        <taxon>Paracoccaceae</taxon>
        <taxon>Pseudoprimorskyibacter</taxon>
    </lineage>
</organism>
<accession>A0A2R8B1B9</accession>
<dbReference type="InterPro" id="IPR019225">
    <property type="entry name" value="DUF2155"/>
</dbReference>
<proteinExistence type="predicted"/>
<feature type="signal peptide" evidence="1">
    <location>
        <begin position="1"/>
        <end position="18"/>
    </location>
</feature>
<gene>
    <name evidence="2" type="ORF">PRI8871_03891</name>
</gene>
<feature type="chain" id="PRO_5015317975" description="DUF2155 domain-containing protein" evidence="1">
    <location>
        <begin position="19"/>
        <end position="119"/>
    </location>
</feature>
<dbReference type="OrthoDB" id="9810376at2"/>
<dbReference type="Proteomes" id="UP000244904">
    <property type="component" value="Unassembled WGS sequence"/>
</dbReference>
<evidence type="ECO:0008006" key="4">
    <source>
        <dbReference type="Google" id="ProtNLM"/>
    </source>
</evidence>
<name>A0A2R8B1B9_9RHOB</name>
<keyword evidence="3" id="KW-1185">Reference proteome</keyword>
<protein>
    <recommendedName>
        <fullName evidence="4">DUF2155 domain-containing protein</fullName>
    </recommendedName>
</protein>
<evidence type="ECO:0000313" key="3">
    <source>
        <dbReference type="Proteomes" id="UP000244904"/>
    </source>
</evidence>
<dbReference type="AlphaFoldDB" id="A0A2R8B1B9"/>
<dbReference type="RefSeq" id="WP_108887805.1">
    <property type="nucleotide sequence ID" value="NZ_OMOJ01000020.1"/>
</dbReference>
<dbReference type="EMBL" id="OMOJ01000020">
    <property type="protein sequence ID" value="SPF82063.1"/>
    <property type="molecule type" value="Genomic_DNA"/>
</dbReference>
<sequence length="119" mass="12811">MRLRAALCAALLAVPAAAQEQVSHGTGAILRALDKVTGKVTDLDLPTNARMTFGRIEIVMTDCRFPEGNPSGDAYAFLEITEVGQEAPVFSGWMIASSPALSAMDHARYDVWVLRCTTI</sequence>
<dbReference type="Pfam" id="PF09923">
    <property type="entry name" value="DUF2155"/>
    <property type="match status" value="1"/>
</dbReference>
<keyword evidence="1" id="KW-0732">Signal</keyword>
<reference evidence="3" key="1">
    <citation type="submission" date="2018-03" db="EMBL/GenBank/DDBJ databases">
        <authorList>
            <person name="Rodrigo-Torres L."/>
            <person name="Arahal R. D."/>
            <person name="Lucena T."/>
        </authorList>
    </citation>
    <scope>NUCLEOTIDE SEQUENCE [LARGE SCALE GENOMIC DNA]</scope>
    <source>
        <strain evidence="3">CECT 8871</strain>
    </source>
</reference>
<evidence type="ECO:0000313" key="2">
    <source>
        <dbReference type="EMBL" id="SPF82063.1"/>
    </source>
</evidence>
<evidence type="ECO:0000256" key="1">
    <source>
        <dbReference type="SAM" id="SignalP"/>
    </source>
</evidence>